<evidence type="ECO:0000313" key="2">
    <source>
        <dbReference type="EMBL" id="CBI07958.1"/>
    </source>
</evidence>
<evidence type="ECO:0008006" key="3">
    <source>
        <dbReference type="Google" id="ProtNLM"/>
    </source>
</evidence>
<dbReference type="PANTHER" id="PTHR40394:SF2">
    <property type="entry name" value="QUINOL:CYTOCHROME C OXIDOREDUCTASE MEMBRANE PROTEIN"/>
    <property type="match status" value="1"/>
</dbReference>
<feature type="transmembrane region" description="Helical" evidence="1">
    <location>
        <begin position="100"/>
        <end position="123"/>
    </location>
</feature>
<accession>E6QL38</accession>
<dbReference type="InterPro" id="IPR021776">
    <property type="entry name" value="ActD"/>
</dbReference>
<organism evidence="2">
    <name type="scientific">mine drainage metagenome</name>
    <dbReference type="NCBI Taxonomy" id="410659"/>
    <lineage>
        <taxon>unclassified sequences</taxon>
        <taxon>metagenomes</taxon>
        <taxon>ecological metagenomes</taxon>
    </lineage>
</organism>
<protein>
    <recommendedName>
        <fullName evidence="3">Quinol:cytochrome c oxidoreductase membrane protein</fullName>
    </recommendedName>
</protein>
<keyword evidence="1" id="KW-0812">Transmembrane</keyword>
<name>E6QL38_9ZZZZ</name>
<dbReference type="EMBL" id="CABQ01000164">
    <property type="protein sequence ID" value="CBI07958.1"/>
    <property type="molecule type" value="Genomic_DNA"/>
</dbReference>
<reference evidence="2" key="1">
    <citation type="submission" date="2009-10" db="EMBL/GenBank/DDBJ databases">
        <title>Diversity of trophic interactions inside an arsenic-rich microbial ecosystem.</title>
        <authorList>
            <person name="Bertin P.N."/>
            <person name="Heinrich-Salmeron A."/>
            <person name="Pelletier E."/>
            <person name="Goulhen-Chollet F."/>
            <person name="Arsene-Ploetze F."/>
            <person name="Gallien S."/>
            <person name="Calteau A."/>
            <person name="Vallenet D."/>
            <person name="Casiot C."/>
            <person name="Chane-Woon-Ming B."/>
            <person name="Giloteaux L."/>
            <person name="Barakat M."/>
            <person name="Bonnefoy V."/>
            <person name="Bruneel O."/>
            <person name="Chandler M."/>
            <person name="Cleiss J."/>
            <person name="Duran R."/>
            <person name="Elbaz-Poulichet F."/>
            <person name="Fonknechten N."/>
            <person name="Lauga B."/>
            <person name="Mornico D."/>
            <person name="Ortet P."/>
            <person name="Schaeffer C."/>
            <person name="Siguier P."/>
            <person name="Alexander Thil Smith A."/>
            <person name="Van Dorsselaer A."/>
            <person name="Weissenbach J."/>
            <person name="Medigue C."/>
            <person name="Le Paslier D."/>
        </authorList>
    </citation>
    <scope>NUCLEOTIDE SEQUENCE</scope>
</reference>
<dbReference type="Pfam" id="PF11821">
    <property type="entry name" value="ActD"/>
    <property type="match status" value="1"/>
</dbReference>
<dbReference type="AlphaFoldDB" id="E6QL38"/>
<proteinExistence type="predicted"/>
<gene>
    <name evidence="2" type="ORF">CARN6_1371</name>
</gene>
<feature type="transmembrane region" description="Helical" evidence="1">
    <location>
        <begin position="60"/>
        <end position="80"/>
    </location>
</feature>
<dbReference type="PANTHER" id="PTHR40394">
    <property type="entry name" value="LIPOPROTEIN-RELATED"/>
    <property type="match status" value="1"/>
</dbReference>
<sequence length="181" mass="20158">MAVPREGIYGLMAEFETPTELVIAAKTAYDSGWRRMDCYTPYPLEEAAEVIGFHKNRVSLVTLIGGLMGLCAMFSLETWISTLAYPLNIAGRPTYSWPAFIIPAYEWTILFAGLSAAFGMLALNGLPSLYHPLFNAPNFRNGATQDKFFLCLEATDPKFDTAESKAFLESFRPNSVVEVEY</sequence>
<keyword evidence="1" id="KW-1133">Transmembrane helix</keyword>
<comment type="caution">
    <text evidence="2">The sequence shown here is derived from an EMBL/GenBank/DDBJ whole genome shotgun (WGS) entry which is preliminary data.</text>
</comment>
<evidence type="ECO:0000256" key="1">
    <source>
        <dbReference type="SAM" id="Phobius"/>
    </source>
</evidence>
<keyword evidence="1" id="KW-0472">Membrane</keyword>